<accession>A0A6C0UKK0</accession>
<dbReference type="Pfam" id="PF01889">
    <property type="entry name" value="DUF63"/>
    <property type="match status" value="1"/>
</dbReference>
<gene>
    <name evidence="1" type="ORF">G3I44_12980</name>
</gene>
<evidence type="ECO:0000313" key="2">
    <source>
        <dbReference type="Proteomes" id="UP000465846"/>
    </source>
</evidence>
<dbReference type="GeneID" id="44080331"/>
<name>A0A6C0UKK0_9EURY</name>
<dbReference type="EMBL" id="CP048739">
    <property type="protein sequence ID" value="QIB75113.1"/>
    <property type="molecule type" value="Genomic_DNA"/>
</dbReference>
<dbReference type="Proteomes" id="UP000465846">
    <property type="component" value="Chromosome"/>
</dbReference>
<reference evidence="1 2" key="1">
    <citation type="submission" date="2020-02" db="EMBL/GenBank/DDBJ databases">
        <title>Whole genome sequence of Halogeometricum borinquense strain wsp4.</title>
        <authorList>
            <person name="Verma D.K."/>
            <person name="Gopal K."/>
            <person name="Prasad E.S."/>
        </authorList>
    </citation>
    <scope>NUCLEOTIDE SEQUENCE [LARGE SCALE GENOMIC DNA]</scope>
    <source>
        <strain evidence="2">wsp4</strain>
    </source>
</reference>
<sequence>MAILPEGFALPPLPYLVGLLVAVGVVVAAVARRRPEVTPQRILAFVPWMILGSAVHVLYVVNALPPVIQPLGGTPAVYLSVGVLGIGTFVAATEWAEEALVPLLTGIGTVLSAVAVAAAFLVGASEGTLAPVIPAIGLVVAAVVSAGAWVILTRVFPDARITAPVGILTVFGHALDAVSTAVGIDILEFSERTPLSRAIIEFAATLPTEPFFGTVWLFVLVKLVIVSGIVALFADYVREDPTEGNLLLGFVAAVGLGPGVHNLILFTILGGA</sequence>
<dbReference type="InterPro" id="IPR002749">
    <property type="entry name" value="DUF63"/>
</dbReference>
<dbReference type="RefSeq" id="WP_163486917.1">
    <property type="nucleotide sequence ID" value="NZ_CP048739.1"/>
</dbReference>
<organism evidence="1 2">
    <name type="scientific">Halogeometricum borinquense</name>
    <dbReference type="NCBI Taxonomy" id="60847"/>
    <lineage>
        <taxon>Archaea</taxon>
        <taxon>Methanobacteriati</taxon>
        <taxon>Methanobacteriota</taxon>
        <taxon>Stenosarchaea group</taxon>
        <taxon>Halobacteria</taxon>
        <taxon>Halobacteriales</taxon>
        <taxon>Haloferacaceae</taxon>
        <taxon>Halogeometricum</taxon>
    </lineage>
</organism>
<proteinExistence type="predicted"/>
<dbReference type="PANTHER" id="PTHR40700:SF1">
    <property type="entry name" value="DUF63 DOMAIN-CONTAINING PROTEIN"/>
    <property type="match status" value="1"/>
</dbReference>
<protein>
    <submittedName>
        <fullName evidence="1">DUF63 family protein</fullName>
    </submittedName>
</protein>
<dbReference type="AlphaFoldDB" id="A0A6C0UKK0"/>
<dbReference type="PANTHER" id="PTHR40700">
    <property type="entry name" value="HYPOTHETICAL MEMBRANE PROTEIN, CONSERVED, DUF63 FAMILY"/>
    <property type="match status" value="1"/>
</dbReference>
<evidence type="ECO:0000313" key="1">
    <source>
        <dbReference type="EMBL" id="QIB75113.1"/>
    </source>
</evidence>